<organism evidence="5 6">
    <name type="scientific">Streptomyces chrestomyceticus JCM 4735</name>
    <dbReference type="NCBI Taxonomy" id="1306181"/>
    <lineage>
        <taxon>Bacteria</taxon>
        <taxon>Bacillati</taxon>
        <taxon>Actinomycetota</taxon>
        <taxon>Actinomycetes</taxon>
        <taxon>Kitasatosporales</taxon>
        <taxon>Streptomycetaceae</taxon>
        <taxon>Streptomyces</taxon>
    </lineage>
</organism>
<dbReference type="Gene3D" id="1.10.357.10">
    <property type="entry name" value="Tetracycline Repressor, domain 2"/>
    <property type="match status" value="1"/>
</dbReference>
<comment type="caution">
    <text evidence="5">The sequence shown here is derived from an EMBL/GenBank/DDBJ whole genome shotgun (WGS) entry which is preliminary data.</text>
</comment>
<dbReference type="AlphaFoldDB" id="A0A7U9Q0P6"/>
<dbReference type="SUPFAM" id="SSF46689">
    <property type="entry name" value="Homeodomain-like"/>
    <property type="match status" value="1"/>
</dbReference>
<evidence type="ECO:0000256" key="1">
    <source>
        <dbReference type="ARBA" id="ARBA00023125"/>
    </source>
</evidence>
<dbReference type="PROSITE" id="PS50977">
    <property type="entry name" value="HTH_TETR_2"/>
    <property type="match status" value="1"/>
</dbReference>
<sequence>MAPGDATAVGTAVPVRPPAQARERILETAYELFSRRGIRAVGVDEVIARSRVAKATLYRNFPSKDTLVLAFLERREERWTRGYVEAGARRLGADPEERLLAVFDVFDEWFRRPDFDACTFVNVLLEMGWEHPLGKASIAHLENIRAILRSLAEEAGLRDTENFARSWHILMKGSIISAAEGDKEAARRAQEMARMLIERHRPVEQPRPADGEDVPVAGDGGPAACDDGPTV</sequence>
<feature type="compositionally biased region" description="Low complexity" evidence="3">
    <location>
        <begin position="214"/>
        <end position="231"/>
    </location>
</feature>
<evidence type="ECO:0000313" key="6">
    <source>
        <dbReference type="Proteomes" id="UP000287830"/>
    </source>
</evidence>
<dbReference type="SUPFAM" id="SSF48498">
    <property type="entry name" value="Tetracyclin repressor-like, C-terminal domain"/>
    <property type="match status" value="1"/>
</dbReference>
<feature type="compositionally biased region" description="Basic and acidic residues" evidence="3">
    <location>
        <begin position="199"/>
        <end position="210"/>
    </location>
</feature>
<reference evidence="5 6" key="1">
    <citation type="submission" date="2018-11" db="EMBL/GenBank/DDBJ databases">
        <title>Whole genome sequence of Streptomyces chrestomyceticus NBRC 13444(T).</title>
        <authorList>
            <person name="Komaki H."/>
            <person name="Tamura T."/>
        </authorList>
    </citation>
    <scope>NUCLEOTIDE SEQUENCE [LARGE SCALE GENOMIC DNA]</scope>
    <source>
        <strain evidence="5 6">NBRC 13444</strain>
    </source>
</reference>
<dbReference type="InterPro" id="IPR050109">
    <property type="entry name" value="HTH-type_TetR-like_transc_reg"/>
</dbReference>
<feature type="region of interest" description="Disordered" evidence="3">
    <location>
        <begin position="199"/>
        <end position="231"/>
    </location>
</feature>
<dbReference type="GO" id="GO:0003700">
    <property type="term" value="F:DNA-binding transcription factor activity"/>
    <property type="evidence" value="ECO:0007669"/>
    <property type="project" value="TreeGrafter"/>
</dbReference>
<dbReference type="InterPro" id="IPR036271">
    <property type="entry name" value="Tet_transcr_reg_TetR-rel_C_sf"/>
</dbReference>
<evidence type="ECO:0000256" key="3">
    <source>
        <dbReference type="SAM" id="MobiDB-lite"/>
    </source>
</evidence>
<dbReference type="PANTHER" id="PTHR30055:SF200">
    <property type="entry name" value="HTH-TYPE TRANSCRIPTIONAL REPRESSOR BDCR"/>
    <property type="match status" value="1"/>
</dbReference>
<evidence type="ECO:0000256" key="2">
    <source>
        <dbReference type="PROSITE-ProRule" id="PRU00335"/>
    </source>
</evidence>
<dbReference type="OrthoDB" id="4214267at2"/>
<protein>
    <submittedName>
        <fullName evidence="5">TetR family transcriptional regulator</fullName>
    </submittedName>
</protein>
<dbReference type="PRINTS" id="PR00455">
    <property type="entry name" value="HTHTETR"/>
</dbReference>
<keyword evidence="1 2" id="KW-0238">DNA-binding</keyword>
<name>A0A7U9Q0P6_9ACTN</name>
<dbReference type="InterPro" id="IPR001647">
    <property type="entry name" value="HTH_TetR"/>
</dbReference>
<feature type="DNA-binding region" description="H-T-H motif" evidence="2">
    <location>
        <begin position="42"/>
        <end position="61"/>
    </location>
</feature>
<dbReference type="GO" id="GO:0000976">
    <property type="term" value="F:transcription cis-regulatory region binding"/>
    <property type="evidence" value="ECO:0007669"/>
    <property type="project" value="TreeGrafter"/>
</dbReference>
<dbReference type="InterPro" id="IPR009057">
    <property type="entry name" value="Homeodomain-like_sf"/>
</dbReference>
<gene>
    <name evidence="5" type="ORF">OEIGOIKO_07598</name>
</gene>
<feature type="domain" description="HTH tetR-type" evidence="4">
    <location>
        <begin position="19"/>
        <end position="79"/>
    </location>
</feature>
<dbReference type="PANTHER" id="PTHR30055">
    <property type="entry name" value="HTH-TYPE TRANSCRIPTIONAL REGULATOR RUTR"/>
    <property type="match status" value="1"/>
</dbReference>
<accession>A0A7U9Q0P6</accession>
<proteinExistence type="predicted"/>
<evidence type="ECO:0000259" key="4">
    <source>
        <dbReference type="PROSITE" id="PS50977"/>
    </source>
</evidence>
<evidence type="ECO:0000313" key="5">
    <source>
        <dbReference type="EMBL" id="GCD39742.1"/>
    </source>
</evidence>
<dbReference type="Proteomes" id="UP000287830">
    <property type="component" value="Unassembled WGS sequence"/>
</dbReference>
<dbReference type="Pfam" id="PF00440">
    <property type="entry name" value="TetR_N"/>
    <property type="match status" value="1"/>
</dbReference>
<dbReference type="EMBL" id="BHZC01000001">
    <property type="protein sequence ID" value="GCD39742.1"/>
    <property type="molecule type" value="Genomic_DNA"/>
</dbReference>